<dbReference type="AlphaFoldDB" id="A0A1M5NMV3"/>
<gene>
    <name evidence="3" type="ORF">SAMN04488109_2426</name>
</gene>
<organism evidence="3 4">
    <name type="scientific">Chryseolinea serpens</name>
    <dbReference type="NCBI Taxonomy" id="947013"/>
    <lineage>
        <taxon>Bacteria</taxon>
        <taxon>Pseudomonadati</taxon>
        <taxon>Bacteroidota</taxon>
        <taxon>Cytophagia</taxon>
        <taxon>Cytophagales</taxon>
        <taxon>Fulvivirgaceae</taxon>
        <taxon>Chryseolinea</taxon>
    </lineage>
</organism>
<reference evidence="3 4" key="1">
    <citation type="submission" date="2016-11" db="EMBL/GenBank/DDBJ databases">
        <authorList>
            <person name="Jaros S."/>
            <person name="Januszkiewicz K."/>
            <person name="Wedrychowicz H."/>
        </authorList>
    </citation>
    <scope>NUCLEOTIDE SEQUENCE [LARGE SCALE GENOMIC DNA]</scope>
    <source>
        <strain evidence="3 4">DSM 24574</strain>
    </source>
</reference>
<dbReference type="PANTHER" id="PTHR43861">
    <property type="entry name" value="TRANS-ACONITATE 2-METHYLTRANSFERASE-RELATED"/>
    <property type="match status" value="1"/>
</dbReference>
<dbReference type="RefSeq" id="WP_073133981.1">
    <property type="nucleotide sequence ID" value="NZ_FQWQ01000001.1"/>
</dbReference>
<evidence type="ECO:0000259" key="2">
    <source>
        <dbReference type="Pfam" id="PF13649"/>
    </source>
</evidence>
<keyword evidence="3" id="KW-0830">Ubiquinone</keyword>
<dbReference type="OrthoDB" id="529208at2"/>
<keyword evidence="4" id="KW-1185">Reference proteome</keyword>
<protein>
    <submittedName>
        <fullName evidence="3">Ubiquinone/menaquinone biosynthesis C-methylase UbiE</fullName>
    </submittedName>
</protein>
<dbReference type="InterPro" id="IPR029063">
    <property type="entry name" value="SAM-dependent_MTases_sf"/>
</dbReference>
<accession>A0A1M5NMV3</accession>
<name>A0A1M5NMV3_9BACT</name>
<sequence>MAAPFDHIATSYDSQFTRSAIGQLQRKRVWSYLEKITPELNGLEILELNCGTGEDALLFSEKGFNIVATDVSEEMLKVTMQKAQQYSMQNKISSQYLDLDSFDDTLFDKKFDLVFSNFGGLNCINPEAMQKLLAKIPSILSPGGRFVAVVMPKFCLWETNYFLMKLRFLRAFRRMTDKEVMADLQGTQMKTWYYTPTQIKKWSKHAFRHVTTKPVGFAIPPSYFENFFSRKKRLLLQLNRMEQALDRFSFLGGMADHFLIDLRLL</sequence>
<dbReference type="GO" id="GO:0008168">
    <property type="term" value="F:methyltransferase activity"/>
    <property type="evidence" value="ECO:0007669"/>
    <property type="project" value="UniProtKB-KW"/>
</dbReference>
<feature type="domain" description="Methyltransferase" evidence="2">
    <location>
        <begin position="45"/>
        <end position="144"/>
    </location>
</feature>
<dbReference type="InterPro" id="IPR041698">
    <property type="entry name" value="Methyltransf_25"/>
</dbReference>
<dbReference type="CDD" id="cd02440">
    <property type="entry name" value="AdoMet_MTases"/>
    <property type="match status" value="1"/>
</dbReference>
<dbReference type="Pfam" id="PF13649">
    <property type="entry name" value="Methyltransf_25"/>
    <property type="match status" value="1"/>
</dbReference>
<proteinExistence type="predicted"/>
<keyword evidence="3" id="KW-0489">Methyltransferase</keyword>
<evidence type="ECO:0000313" key="4">
    <source>
        <dbReference type="Proteomes" id="UP000184212"/>
    </source>
</evidence>
<dbReference type="EMBL" id="FQWQ01000001">
    <property type="protein sequence ID" value="SHG90827.1"/>
    <property type="molecule type" value="Genomic_DNA"/>
</dbReference>
<dbReference type="SUPFAM" id="SSF53335">
    <property type="entry name" value="S-adenosyl-L-methionine-dependent methyltransferases"/>
    <property type="match status" value="1"/>
</dbReference>
<dbReference type="Proteomes" id="UP000184212">
    <property type="component" value="Unassembled WGS sequence"/>
</dbReference>
<dbReference type="GO" id="GO:0032259">
    <property type="term" value="P:methylation"/>
    <property type="evidence" value="ECO:0007669"/>
    <property type="project" value="UniProtKB-KW"/>
</dbReference>
<evidence type="ECO:0000256" key="1">
    <source>
        <dbReference type="ARBA" id="ARBA00022679"/>
    </source>
</evidence>
<keyword evidence="1" id="KW-0808">Transferase</keyword>
<evidence type="ECO:0000313" key="3">
    <source>
        <dbReference type="EMBL" id="SHG90827.1"/>
    </source>
</evidence>
<dbReference type="STRING" id="947013.SAMN04488109_2426"/>
<dbReference type="Gene3D" id="3.40.50.150">
    <property type="entry name" value="Vaccinia Virus protein VP39"/>
    <property type="match status" value="1"/>
</dbReference>